<name>A0A0E9RVI5_ANGAN</name>
<organism evidence="1">
    <name type="scientific">Anguilla anguilla</name>
    <name type="common">European freshwater eel</name>
    <name type="synonym">Muraena anguilla</name>
    <dbReference type="NCBI Taxonomy" id="7936"/>
    <lineage>
        <taxon>Eukaryota</taxon>
        <taxon>Metazoa</taxon>
        <taxon>Chordata</taxon>
        <taxon>Craniata</taxon>
        <taxon>Vertebrata</taxon>
        <taxon>Euteleostomi</taxon>
        <taxon>Actinopterygii</taxon>
        <taxon>Neopterygii</taxon>
        <taxon>Teleostei</taxon>
        <taxon>Anguilliformes</taxon>
        <taxon>Anguillidae</taxon>
        <taxon>Anguilla</taxon>
    </lineage>
</organism>
<reference evidence="1" key="2">
    <citation type="journal article" date="2015" name="Fish Shellfish Immunol.">
        <title>Early steps in the European eel (Anguilla anguilla)-Vibrio vulnificus interaction in the gills: Role of the RtxA13 toxin.</title>
        <authorList>
            <person name="Callol A."/>
            <person name="Pajuelo D."/>
            <person name="Ebbesson L."/>
            <person name="Teles M."/>
            <person name="MacKenzie S."/>
            <person name="Amaro C."/>
        </authorList>
    </citation>
    <scope>NUCLEOTIDE SEQUENCE</scope>
</reference>
<dbReference type="AlphaFoldDB" id="A0A0E9RVI5"/>
<evidence type="ECO:0000313" key="1">
    <source>
        <dbReference type="EMBL" id="JAH32797.1"/>
    </source>
</evidence>
<accession>A0A0E9RVI5</accession>
<protein>
    <submittedName>
        <fullName evidence="1">Uncharacterized protein</fullName>
    </submittedName>
</protein>
<reference evidence="1" key="1">
    <citation type="submission" date="2014-11" db="EMBL/GenBank/DDBJ databases">
        <authorList>
            <person name="Amaro Gonzalez C."/>
        </authorList>
    </citation>
    <scope>NUCLEOTIDE SEQUENCE</scope>
</reference>
<proteinExistence type="predicted"/>
<dbReference type="EMBL" id="GBXM01068098">
    <property type="protein sequence ID" value="JAH40479.1"/>
    <property type="molecule type" value="Transcribed_RNA"/>
</dbReference>
<dbReference type="EMBL" id="GBXM01075780">
    <property type="protein sequence ID" value="JAH32797.1"/>
    <property type="molecule type" value="Transcribed_RNA"/>
</dbReference>
<sequence length="59" mass="6430">MAVQNVALIFIQYFFHGSALNVRNNILIGYTGEDSLISGFSGLTGTIFKLQKSCQTSKS</sequence>